<evidence type="ECO:0000256" key="2">
    <source>
        <dbReference type="ARBA" id="ARBA00022823"/>
    </source>
</evidence>
<sequence length="282" mass="31280">MSKTICVLPCNGLDKCAGDVSRRVALQLAQSDAVELICPVLLNQNKSRYEKVLESGELTVIDGCNTRCASKLAGDLELFIKEKVNVSEVAKALNIKLGVEIREDEDSKAVVQEVLEKISSSVAVQAESEFIEPESVAYDSFSHGKFIFKIPKSNYFFNENDCWVTVSGNMARIGVSDYVQQNLSDILYVDPPEIGDEFEQFDDLGSIESGKAVFEIISPVSGTVVAVNTALSDAPELVNESPYEKGWLVEVRLSDFEEDQDLLHDCPTYFKFLQRKVEEVDV</sequence>
<dbReference type="EMBL" id="LGYO01000002">
    <property type="protein sequence ID" value="KNZ43549.1"/>
    <property type="molecule type" value="Genomic_DNA"/>
</dbReference>
<dbReference type="NCBIfam" id="TIGR00527">
    <property type="entry name" value="gcvH"/>
    <property type="match status" value="1"/>
</dbReference>
<feature type="modified residue" description="N6-lipoyllysine" evidence="3">
    <location>
        <position position="211"/>
    </location>
</feature>
<proteinExistence type="inferred from homology"/>
<dbReference type="STRING" id="52689.AKG39_00465"/>
<protein>
    <submittedName>
        <fullName evidence="5">Glycine cleavage system protein H</fullName>
    </submittedName>
</protein>
<keyword evidence="6" id="KW-1185">Reference proteome</keyword>
<organism evidence="5 6">
    <name type="scientific">Acetobacterium bakii</name>
    <dbReference type="NCBI Taxonomy" id="52689"/>
    <lineage>
        <taxon>Bacteria</taxon>
        <taxon>Bacillati</taxon>
        <taxon>Bacillota</taxon>
        <taxon>Clostridia</taxon>
        <taxon>Eubacteriales</taxon>
        <taxon>Eubacteriaceae</taxon>
        <taxon>Acetobacterium</taxon>
    </lineage>
</organism>
<dbReference type="SUPFAM" id="SSF51230">
    <property type="entry name" value="Single hybrid motif"/>
    <property type="match status" value="1"/>
</dbReference>
<dbReference type="InterPro" id="IPR002930">
    <property type="entry name" value="GCV_H"/>
</dbReference>
<dbReference type="InterPro" id="IPR033753">
    <property type="entry name" value="GCV_H/Fam206"/>
</dbReference>
<evidence type="ECO:0000256" key="1">
    <source>
        <dbReference type="ARBA" id="ARBA00009249"/>
    </source>
</evidence>
<dbReference type="PANTHER" id="PTHR11715:SF3">
    <property type="entry name" value="GLYCINE CLEAVAGE SYSTEM H PROTEIN-RELATED"/>
    <property type="match status" value="1"/>
</dbReference>
<dbReference type="PROSITE" id="PS00189">
    <property type="entry name" value="LIPOYL"/>
    <property type="match status" value="1"/>
</dbReference>
<evidence type="ECO:0000313" key="6">
    <source>
        <dbReference type="Proteomes" id="UP000036873"/>
    </source>
</evidence>
<keyword evidence="2 3" id="KW-0450">Lipoyl</keyword>
<dbReference type="PANTHER" id="PTHR11715">
    <property type="entry name" value="GLYCINE CLEAVAGE SYSTEM H PROTEIN"/>
    <property type="match status" value="1"/>
</dbReference>
<comment type="caution">
    <text evidence="5">The sequence shown here is derived from an EMBL/GenBank/DDBJ whole genome shotgun (WGS) entry which is preliminary data.</text>
</comment>
<dbReference type="InterPro" id="IPR000089">
    <property type="entry name" value="Biotin_lipoyl"/>
</dbReference>
<reference evidence="6" key="1">
    <citation type="submission" date="2015-07" db="EMBL/GenBank/DDBJ databases">
        <title>Draft genome sequence of Acetobacterium bakii DSM 8293, a potential psychrophilic chemical producer through syngas fermentation.</title>
        <authorList>
            <person name="Song Y."/>
            <person name="Hwang S."/>
            <person name="Cho B.-K."/>
        </authorList>
    </citation>
    <scope>NUCLEOTIDE SEQUENCE [LARGE SCALE GENOMIC DNA]</scope>
    <source>
        <strain evidence="6">DSM 8239</strain>
    </source>
</reference>
<dbReference type="GO" id="GO:0005960">
    <property type="term" value="C:glycine cleavage complex"/>
    <property type="evidence" value="ECO:0007669"/>
    <property type="project" value="InterPro"/>
</dbReference>
<name>A0A0L6U4U2_9FIRM</name>
<dbReference type="Pfam" id="PF01597">
    <property type="entry name" value="GCV_H"/>
    <property type="match status" value="1"/>
</dbReference>
<dbReference type="Proteomes" id="UP000036873">
    <property type="component" value="Unassembled WGS sequence"/>
</dbReference>
<dbReference type="CDD" id="cd06848">
    <property type="entry name" value="GCS_H"/>
    <property type="match status" value="1"/>
</dbReference>
<evidence type="ECO:0000313" key="5">
    <source>
        <dbReference type="EMBL" id="KNZ43549.1"/>
    </source>
</evidence>
<dbReference type="InterPro" id="IPR003016">
    <property type="entry name" value="2-oxoA_DH_lipoyl-BS"/>
</dbReference>
<comment type="similarity">
    <text evidence="1">Belongs to the GcvH family.</text>
</comment>
<dbReference type="RefSeq" id="WP_050738392.1">
    <property type="nucleotide sequence ID" value="NZ_LGYO01000002.1"/>
</dbReference>
<evidence type="ECO:0000256" key="3">
    <source>
        <dbReference type="PIRSR" id="PIRSR617453-50"/>
    </source>
</evidence>
<dbReference type="Gene3D" id="2.40.50.100">
    <property type="match status" value="1"/>
</dbReference>
<gene>
    <name evidence="5" type="ORF">AKG39_00465</name>
</gene>
<dbReference type="PATRIC" id="fig|52689.4.peg.848"/>
<dbReference type="InterPro" id="IPR014958">
    <property type="entry name" value="DGC"/>
</dbReference>
<dbReference type="GO" id="GO:0019464">
    <property type="term" value="P:glycine decarboxylation via glycine cleavage system"/>
    <property type="evidence" value="ECO:0007669"/>
    <property type="project" value="InterPro"/>
</dbReference>
<dbReference type="GO" id="GO:0009249">
    <property type="term" value="P:protein lipoylation"/>
    <property type="evidence" value="ECO:0007669"/>
    <property type="project" value="TreeGrafter"/>
</dbReference>
<dbReference type="NCBIfam" id="NF002270">
    <property type="entry name" value="PRK01202.1"/>
    <property type="match status" value="1"/>
</dbReference>
<dbReference type="OrthoDB" id="9796712at2"/>
<dbReference type="AlphaFoldDB" id="A0A0L6U4U2"/>
<evidence type="ECO:0000259" key="4">
    <source>
        <dbReference type="PROSITE" id="PS50968"/>
    </source>
</evidence>
<dbReference type="InterPro" id="IPR011053">
    <property type="entry name" value="Single_hybrid_motif"/>
</dbReference>
<dbReference type="Pfam" id="PF08859">
    <property type="entry name" value="DGC"/>
    <property type="match status" value="1"/>
</dbReference>
<dbReference type="PROSITE" id="PS50968">
    <property type="entry name" value="BIOTINYL_LIPOYL"/>
    <property type="match status" value="1"/>
</dbReference>
<dbReference type="InterPro" id="IPR017453">
    <property type="entry name" value="GCV_H_sub"/>
</dbReference>
<feature type="domain" description="Lipoyl-binding" evidence="4">
    <location>
        <begin position="170"/>
        <end position="252"/>
    </location>
</feature>
<dbReference type="GO" id="GO:0005737">
    <property type="term" value="C:cytoplasm"/>
    <property type="evidence" value="ECO:0007669"/>
    <property type="project" value="TreeGrafter"/>
</dbReference>
<accession>A0A0L6U4U2</accession>